<organism evidence="4 5">
    <name type="scientific">Vanrija pseudolonga</name>
    <dbReference type="NCBI Taxonomy" id="143232"/>
    <lineage>
        <taxon>Eukaryota</taxon>
        <taxon>Fungi</taxon>
        <taxon>Dikarya</taxon>
        <taxon>Basidiomycota</taxon>
        <taxon>Agaricomycotina</taxon>
        <taxon>Tremellomycetes</taxon>
        <taxon>Trichosporonales</taxon>
        <taxon>Trichosporonaceae</taxon>
        <taxon>Vanrija</taxon>
    </lineage>
</organism>
<dbReference type="Pfam" id="PF05426">
    <property type="entry name" value="Alginate_lyase"/>
    <property type="match status" value="1"/>
</dbReference>
<dbReference type="GeneID" id="87810306"/>
<dbReference type="Proteomes" id="UP000827549">
    <property type="component" value="Chromosome 5"/>
</dbReference>
<gene>
    <name evidence="4" type="ORF">LOC62_05G007132</name>
</gene>
<dbReference type="EMBL" id="CP086718">
    <property type="protein sequence ID" value="WOO83612.1"/>
    <property type="molecule type" value="Genomic_DNA"/>
</dbReference>
<dbReference type="Gene3D" id="1.50.10.100">
    <property type="entry name" value="Chondroitin AC/alginate lyase"/>
    <property type="match status" value="1"/>
</dbReference>
<evidence type="ECO:0000259" key="3">
    <source>
        <dbReference type="Pfam" id="PF05426"/>
    </source>
</evidence>
<dbReference type="GO" id="GO:0042597">
    <property type="term" value="C:periplasmic space"/>
    <property type="evidence" value="ECO:0007669"/>
    <property type="project" value="InterPro"/>
</dbReference>
<dbReference type="AlphaFoldDB" id="A0AAF0YCV2"/>
<dbReference type="SUPFAM" id="SSF48230">
    <property type="entry name" value="Chondroitin AC/alginate lyase"/>
    <property type="match status" value="1"/>
</dbReference>
<evidence type="ECO:0000256" key="1">
    <source>
        <dbReference type="ARBA" id="ARBA00022729"/>
    </source>
</evidence>
<reference evidence="4" key="1">
    <citation type="submission" date="2023-10" db="EMBL/GenBank/DDBJ databases">
        <authorList>
            <person name="Noh H."/>
        </authorList>
    </citation>
    <scope>NUCLEOTIDE SEQUENCE</scope>
    <source>
        <strain evidence="4">DUCC4014</strain>
    </source>
</reference>
<evidence type="ECO:0000313" key="4">
    <source>
        <dbReference type="EMBL" id="WOO83612.1"/>
    </source>
</evidence>
<proteinExistence type="predicted"/>
<dbReference type="InterPro" id="IPR008929">
    <property type="entry name" value="Chondroitin_lyas"/>
</dbReference>
<evidence type="ECO:0000313" key="5">
    <source>
        <dbReference type="Proteomes" id="UP000827549"/>
    </source>
</evidence>
<sequence length="359" mass="39870">MPLPVPKYPELILTPYPTLPATKSAEKLLRQLSDKELKTDDTYSVTKAGVTAPAGKNYLYTLAPYWWECNGKWERRDGQRNPFCDKADGQKQLQDMSLALHTLSFAAQALGNNDYAERAIKLVRAFFLDEETKMCPEVLYSQCCLGDDPVCGDKTFIISSRYLILASQAFRVLPMPDDVAGGVKAWVGAQLAWIDSSQQGADAKASGNNITDWLHALYASHLAYLDNAKAQEYAQGVLSSLTGKSPADTFAPELERTRPRHYTQFTLEPLFILAPIAGNGTPPPEVTAWLKGLLEFARTVPAGELEVDREADERFVPGLAWFDRLLARWEGGDVPEQEPDGSAWEGGWNQRARLSWALI</sequence>
<name>A0AAF0YCV2_9TREE</name>
<protein>
    <recommendedName>
        <fullName evidence="3">Alginate lyase domain-containing protein</fullName>
    </recommendedName>
</protein>
<keyword evidence="2" id="KW-0456">Lyase</keyword>
<feature type="domain" description="Alginate lyase" evidence="3">
    <location>
        <begin position="45"/>
        <end position="278"/>
    </location>
</feature>
<dbReference type="GO" id="GO:0016829">
    <property type="term" value="F:lyase activity"/>
    <property type="evidence" value="ECO:0007669"/>
    <property type="project" value="UniProtKB-KW"/>
</dbReference>
<evidence type="ECO:0000256" key="2">
    <source>
        <dbReference type="ARBA" id="ARBA00023239"/>
    </source>
</evidence>
<dbReference type="InterPro" id="IPR008397">
    <property type="entry name" value="Alginate_lyase_dom"/>
</dbReference>
<accession>A0AAF0YCV2</accession>
<keyword evidence="1" id="KW-0732">Signal</keyword>
<keyword evidence="5" id="KW-1185">Reference proteome</keyword>
<dbReference type="RefSeq" id="XP_062629638.1">
    <property type="nucleotide sequence ID" value="XM_062773654.1"/>
</dbReference>